<gene>
    <name evidence="2" type="ordered locus">Mvol_1326</name>
</gene>
<dbReference type="Proteomes" id="UP000007722">
    <property type="component" value="Chromosome"/>
</dbReference>
<dbReference type="AlphaFoldDB" id="D7DV22"/>
<reference evidence="2 3" key="1">
    <citation type="submission" date="2010-05" db="EMBL/GenBank/DDBJ databases">
        <title>Complete sequence of Methanococcus voltae A3.</title>
        <authorList>
            <consortium name="US DOE Joint Genome Institute"/>
            <person name="Lucas S."/>
            <person name="Copeland A."/>
            <person name="Lapidus A."/>
            <person name="Cheng J.-F."/>
            <person name="Bruce D."/>
            <person name="Goodwin L."/>
            <person name="Pitluck S."/>
            <person name="Lowry S."/>
            <person name="Clum A."/>
            <person name="Land M."/>
            <person name="Hauser L."/>
            <person name="Kyrpides N."/>
            <person name="Mikhailova N."/>
            <person name="Whitman W.B."/>
            <person name="Woyke T."/>
        </authorList>
    </citation>
    <scope>NUCLEOTIDE SEQUENCE [LARGE SCALE GENOMIC DNA]</scope>
    <source>
        <strain evidence="3">ATCC BAA-1334 / A3</strain>
    </source>
</reference>
<evidence type="ECO:0000313" key="2">
    <source>
        <dbReference type="EMBL" id="ADI36982.1"/>
    </source>
</evidence>
<dbReference type="PANTHER" id="PTHR36566">
    <property type="entry name" value="NICKEL INSERTION PROTEIN-RELATED"/>
    <property type="match status" value="1"/>
</dbReference>
<dbReference type="OrthoDB" id="10691at2157"/>
<accession>D7DV22</accession>
<protein>
    <recommendedName>
        <fullName evidence="4">Nickel insertion protein</fullName>
    </recommendedName>
</protein>
<dbReference type="KEGG" id="mvo:Mvol_1326"/>
<dbReference type="HOGENOM" id="CLU_028523_2_1_2"/>
<dbReference type="PANTHER" id="PTHR36566:SF1">
    <property type="entry name" value="PYRIDINIUM-3,5-BISTHIOCARBOXYLIC ACID MONONUCLEOTIDE NICKEL INSERTION PROTEIN"/>
    <property type="match status" value="1"/>
</dbReference>
<keyword evidence="3" id="KW-1185">Reference proteome</keyword>
<dbReference type="STRING" id="456320.Mvol_1326"/>
<dbReference type="Pfam" id="PF01969">
    <property type="entry name" value="Ni_insertion"/>
    <property type="match status" value="1"/>
</dbReference>
<dbReference type="eggNOG" id="arCOG02701">
    <property type="taxonomic scope" value="Archaea"/>
</dbReference>
<dbReference type="NCBIfam" id="TIGR00299">
    <property type="entry name" value="nickel pincer cofactor biosynthesis protein LarC"/>
    <property type="match status" value="1"/>
</dbReference>
<dbReference type="Gene3D" id="3.30.70.1380">
    <property type="entry name" value="Transcriptional regulatory protein pf0864 domain like"/>
    <property type="match status" value="1"/>
</dbReference>
<organism evidence="2 3">
    <name type="scientific">Methanococcus voltae (strain ATCC BAA-1334 / A3)</name>
    <dbReference type="NCBI Taxonomy" id="456320"/>
    <lineage>
        <taxon>Archaea</taxon>
        <taxon>Methanobacteriati</taxon>
        <taxon>Methanobacteriota</taxon>
        <taxon>Methanomada group</taxon>
        <taxon>Methanococci</taxon>
        <taxon>Methanococcales</taxon>
        <taxon>Methanococcaceae</taxon>
        <taxon>Methanococcus</taxon>
    </lineage>
</organism>
<proteinExistence type="predicted"/>
<dbReference type="Gene3D" id="3.10.20.300">
    <property type="entry name" value="mk0293 like domain"/>
    <property type="match status" value="1"/>
</dbReference>
<dbReference type="InParanoid" id="D7DV22"/>
<evidence type="ECO:0008006" key="4">
    <source>
        <dbReference type="Google" id="ProtNLM"/>
    </source>
</evidence>
<dbReference type="EMBL" id="CP002057">
    <property type="protein sequence ID" value="ADI36982.1"/>
    <property type="molecule type" value="Genomic_DNA"/>
</dbReference>
<name>D7DV22_METV3</name>
<sequence>MKYLLIDPKISGISGDMLINSLLDITERYDLIEDVISKINELDNCKCISINIINKKKLGIMSKYMEIELNEEKFHNPEMLKKCILKVCNKLNMSDKSISICENIADDLIYAEKNIHGDHFHLHEVASLDTVLDVVGSLYILEKCGYLSNQIISTYPVLGSGYVNIDHGILPVPVPAVLEILKKHNTPFQQTPSLKNENFEDSDVGELTTPTGIAILCNITSEFCRNYPSSKILKIGYGAGTKDLKNTPNVLRILEINNLDFENVSEEKMALLETNVDDISGEILGHVINKVMDEGASDIFITPVIGKKNRPANKITVICKYAEFEKYTKILMEETGTLGVRITEFNRYIANRKLLHMLVEVKEKKFQINVKYSYINNKLINIKPEYEDLKRISQELKMPLKNISEIVRKQIDEKKLF</sequence>
<evidence type="ECO:0000256" key="1">
    <source>
        <dbReference type="ARBA" id="ARBA00022596"/>
    </source>
</evidence>
<dbReference type="InterPro" id="IPR002822">
    <property type="entry name" value="Ni_insertion"/>
</dbReference>
<evidence type="ECO:0000313" key="3">
    <source>
        <dbReference type="Proteomes" id="UP000007722"/>
    </source>
</evidence>
<keyword evidence="1" id="KW-0533">Nickel</keyword>